<protein>
    <recommendedName>
        <fullName evidence="3">Bacteriocin</fullName>
    </recommendedName>
</protein>
<dbReference type="EMBL" id="AQGU01000020">
    <property type="protein sequence ID" value="MBE0358128.1"/>
    <property type="molecule type" value="Genomic_DNA"/>
</dbReference>
<reference evidence="1 2" key="1">
    <citation type="submission" date="2015-06" db="EMBL/GenBank/DDBJ databases">
        <title>Genome sequence of Pseudoalteromonas aliena.</title>
        <authorList>
            <person name="Xie B.-B."/>
            <person name="Rong J.-C."/>
            <person name="Qin Q.-L."/>
            <person name="Zhang Y.-Z."/>
        </authorList>
    </citation>
    <scope>NUCLEOTIDE SEQUENCE [LARGE SCALE GENOMIC DNA]</scope>
    <source>
        <strain evidence="1 2">SW19</strain>
    </source>
</reference>
<evidence type="ECO:0000313" key="1">
    <source>
        <dbReference type="EMBL" id="MBE0358128.1"/>
    </source>
</evidence>
<gene>
    <name evidence="1" type="ORF">PALI_a3847</name>
</gene>
<evidence type="ECO:0000313" key="2">
    <source>
        <dbReference type="Proteomes" id="UP000648482"/>
    </source>
</evidence>
<name>A0ABR9DUU1_9GAMM</name>
<proteinExistence type="predicted"/>
<comment type="caution">
    <text evidence="1">The sequence shown here is derived from an EMBL/GenBank/DDBJ whole genome shotgun (WGS) entry which is preliminary data.</text>
</comment>
<dbReference type="Proteomes" id="UP000648482">
    <property type="component" value="Unassembled WGS sequence"/>
</dbReference>
<sequence length="87" mass="8452">MKNLNVNEIQEVSGGEFSFDGCSLPSFGDIAIGYGVGGGTGMTIGAATGYSSAAAAGGFIGTALAGSFMGGYSLGVGINRLFGQCAV</sequence>
<organism evidence="1 2">
    <name type="scientific">Pseudoalteromonas aliena SW19</name>
    <dbReference type="NCBI Taxonomy" id="1314866"/>
    <lineage>
        <taxon>Bacteria</taxon>
        <taxon>Pseudomonadati</taxon>
        <taxon>Pseudomonadota</taxon>
        <taxon>Gammaproteobacteria</taxon>
        <taxon>Alteromonadales</taxon>
        <taxon>Pseudoalteromonadaceae</taxon>
        <taxon>Pseudoalteromonas</taxon>
    </lineage>
</organism>
<evidence type="ECO:0008006" key="3">
    <source>
        <dbReference type="Google" id="ProtNLM"/>
    </source>
</evidence>
<dbReference type="RefSeq" id="WP_193154716.1">
    <property type="nucleotide sequence ID" value="NZ_AQGU01000020.1"/>
</dbReference>
<accession>A0ABR9DUU1</accession>
<keyword evidence="2" id="KW-1185">Reference proteome</keyword>